<dbReference type="Proteomes" id="UP000694501">
    <property type="component" value="Unassembled WGS sequence"/>
</dbReference>
<feature type="region of interest" description="Disordered" evidence="4">
    <location>
        <begin position="1"/>
        <end position="26"/>
    </location>
</feature>
<dbReference type="Gene3D" id="3.40.50.300">
    <property type="entry name" value="P-loop containing nucleotide triphosphate hydrolases"/>
    <property type="match status" value="1"/>
</dbReference>
<dbReference type="Pfam" id="PF00005">
    <property type="entry name" value="ABC_tran"/>
    <property type="match status" value="1"/>
</dbReference>
<evidence type="ECO:0000256" key="3">
    <source>
        <dbReference type="ARBA" id="ARBA00022840"/>
    </source>
</evidence>
<evidence type="ECO:0000256" key="1">
    <source>
        <dbReference type="ARBA" id="ARBA00005417"/>
    </source>
</evidence>
<organism evidence="6 7">
    <name type="scientific">Streptomyces tardus</name>
    <dbReference type="NCBI Taxonomy" id="2780544"/>
    <lineage>
        <taxon>Bacteria</taxon>
        <taxon>Bacillati</taxon>
        <taxon>Actinomycetota</taxon>
        <taxon>Actinomycetes</taxon>
        <taxon>Kitasatosporales</taxon>
        <taxon>Streptomycetaceae</taxon>
        <taxon>Streptomyces</taxon>
    </lineage>
</organism>
<comment type="similarity">
    <text evidence="1">Belongs to the ABC transporter superfamily.</text>
</comment>
<proteinExistence type="inferred from homology"/>
<evidence type="ECO:0000256" key="2">
    <source>
        <dbReference type="ARBA" id="ARBA00022741"/>
    </source>
</evidence>
<dbReference type="InterPro" id="IPR003593">
    <property type="entry name" value="AAA+_ATPase"/>
</dbReference>
<dbReference type="EMBL" id="JAELVF020000001">
    <property type="protein sequence ID" value="MBU7596116.1"/>
    <property type="molecule type" value="Genomic_DNA"/>
</dbReference>
<dbReference type="PANTHER" id="PTHR24220">
    <property type="entry name" value="IMPORT ATP-BINDING PROTEIN"/>
    <property type="match status" value="1"/>
</dbReference>
<evidence type="ECO:0000313" key="7">
    <source>
        <dbReference type="Proteomes" id="UP000694501"/>
    </source>
</evidence>
<gene>
    <name evidence="6" type="ORF">JGS22_000315</name>
</gene>
<dbReference type="PANTHER" id="PTHR24220:SF689">
    <property type="entry name" value="LIPOPROTEIN-RELEASING SYSTEM ATP-BINDING PROTEIN LOLD"/>
    <property type="match status" value="1"/>
</dbReference>
<dbReference type="GO" id="GO:0005886">
    <property type="term" value="C:plasma membrane"/>
    <property type="evidence" value="ECO:0007669"/>
    <property type="project" value="TreeGrafter"/>
</dbReference>
<dbReference type="SUPFAM" id="SSF52540">
    <property type="entry name" value="P-loop containing nucleoside triphosphate hydrolases"/>
    <property type="match status" value="1"/>
</dbReference>
<dbReference type="InterPro" id="IPR015854">
    <property type="entry name" value="ABC_transpr_LolD-like"/>
</dbReference>
<protein>
    <submittedName>
        <fullName evidence="6">ATP-binding cassette domain-containing protein</fullName>
    </submittedName>
</protein>
<dbReference type="InterPro" id="IPR027417">
    <property type="entry name" value="P-loop_NTPase"/>
</dbReference>
<dbReference type="AlphaFoldDB" id="A0A949JJ60"/>
<comment type="caution">
    <text evidence="6">The sequence shown here is derived from an EMBL/GenBank/DDBJ whole genome shotgun (WGS) entry which is preliminary data.</text>
</comment>
<dbReference type="GO" id="GO:0016887">
    <property type="term" value="F:ATP hydrolysis activity"/>
    <property type="evidence" value="ECO:0007669"/>
    <property type="project" value="InterPro"/>
</dbReference>
<feature type="compositionally biased region" description="Basic and acidic residues" evidence="4">
    <location>
        <begin position="261"/>
        <end position="270"/>
    </location>
</feature>
<keyword evidence="3 6" id="KW-0067">ATP-binding</keyword>
<dbReference type="InterPro" id="IPR003439">
    <property type="entry name" value="ABC_transporter-like_ATP-bd"/>
</dbReference>
<dbReference type="GO" id="GO:0005524">
    <property type="term" value="F:ATP binding"/>
    <property type="evidence" value="ECO:0007669"/>
    <property type="project" value="UniProtKB-KW"/>
</dbReference>
<keyword evidence="7" id="KW-1185">Reference proteome</keyword>
<evidence type="ECO:0000259" key="5">
    <source>
        <dbReference type="PROSITE" id="PS50893"/>
    </source>
</evidence>
<accession>A0A949JJ60</accession>
<dbReference type="PROSITE" id="PS50893">
    <property type="entry name" value="ABC_TRANSPORTER_2"/>
    <property type="match status" value="1"/>
</dbReference>
<name>A0A949JJ60_9ACTN</name>
<feature type="compositionally biased region" description="Low complexity" evidence="4">
    <location>
        <begin position="291"/>
        <end position="309"/>
    </location>
</feature>
<reference evidence="6" key="1">
    <citation type="submission" date="2021-06" db="EMBL/GenBank/DDBJ databases">
        <title>Sequencing of actinobacteria type strains.</title>
        <authorList>
            <person name="Nguyen G.-S."/>
            <person name="Wentzel A."/>
        </authorList>
    </citation>
    <scope>NUCLEOTIDE SEQUENCE</scope>
    <source>
        <strain evidence="6">P38-E01</strain>
    </source>
</reference>
<feature type="compositionally biased region" description="Basic and acidic residues" evidence="4">
    <location>
        <begin position="279"/>
        <end position="290"/>
    </location>
</feature>
<keyword evidence="2" id="KW-0547">Nucleotide-binding</keyword>
<sequence>MHSSTGPSRSAGRVPRGGHPCGTARNRPDDDVLRALALNHVQDGFAVLTGVTVAVRDREILAVVGPRGSGKTTLLRCLAGQLRPATGELWFNSRPLHTLRTAALDRLRGERFGWVGSRADLVPELTALENTALPLLLDGHRGRQARKQANDWLARLDVAELADLRPAALSPAQRQRVALARALVREPSVLFADEPTAALHRRDRGLLLRTLATAARSHGLTVVLSGPDAPVAGASPTEEIDQLPYEAPQLADRTVRLVDGRCTEVRRAPEQGRPGADGGRPRADGGRPRAEGGQARAGRARPTPTGRARPAPPEPVRPAVTGPRRDAAPCSPSV</sequence>
<feature type="domain" description="ABC transporter" evidence="5">
    <location>
        <begin position="33"/>
        <end position="284"/>
    </location>
</feature>
<dbReference type="SMART" id="SM00382">
    <property type="entry name" value="AAA"/>
    <property type="match status" value="1"/>
</dbReference>
<feature type="region of interest" description="Disordered" evidence="4">
    <location>
        <begin position="261"/>
        <end position="334"/>
    </location>
</feature>
<evidence type="ECO:0000256" key="4">
    <source>
        <dbReference type="SAM" id="MobiDB-lite"/>
    </source>
</evidence>
<evidence type="ECO:0000313" key="6">
    <source>
        <dbReference type="EMBL" id="MBU7596116.1"/>
    </source>
</evidence>
<dbReference type="GO" id="GO:0022857">
    <property type="term" value="F:transmembrane transporter activity"/>
    <property type="evidence" value="ECO:0007669"/>
    <property type="project" value="TreeGrafter"/>
</dbReference>